<proteinExistence type="predicted"/>
<keyword evidence="1" id="KW-0808">Transferase</keyword>
<accession>A4BEN5</accession>
<dbReference type="Gene3D" id="2.160.10.10">
    <property type="entry name" value="Hexapeptide repeat proteins"/>
    <property type="match status" value="1"/>
</dbReference>
<evidence type="ECO:0000313" key="1">
    <source>
        <dbReference type="EMBL" id="EAR09462.1"/>
    </source>
</evidence>
<sequence length="213" mass="23666">MTQTELTHYVVKQLQQFFPDNKSVTSGVAQVIGAALERVEASFSRIKSRYYRQNDDVFFNHLNTDHYAAFLYLLSNELYRQRFEPVAEKVFALNKALHGLDAFYAVELPEVFLLVHPLGTVLGNADYSDRLVVYQNVTVGSDIDGIYPQFGEGCVLYSGVSAIGNVQTGSCCVFGANTFVKGVKVPDDSTVVGSYPDTKIVSGSNELISHYFY</sequence>
<organism evidence="1 2">
    <name type="scientific">Reinekea blandensis MED297</name>
    <dbReference type="NCBI Taxonomy" id="314283"/>
    <lineage>
        <taxon>Bacteria</taxon>
        <taxon>Pseudomonadati</taxon>
        <taxon>Pseudomonadota</taxon>
        <taxon>Gammaproteobacteria</taxon>
        <taxon>Oceanospirillales</taxon>
        <taxon>Saccharospirillaceae</taxon>
        <taxon>Reinekea</taxon>
    </lineage>
</organism>
<comment type="caution">
    <text evidence="1">The sequence shown here is derived from an EMBL/GenBank/DDBJ whole genome shotgun (WGS) entry which is preliminary data.</text>
</comment>
<gene>
    <name evidence="1" type="ORF">MED297_02542</name>
</gene>
<protein>
    <submittedName>
        <fullName evidence="1">Serine acetyltransferase</fullName>
    </submittedName>
</protein>
<dbReference type="SUPFAM" id="SSF51161">
    <property type="entry name" value="Trimeric LpxA-like enzymes"/>
    <property type="match status" value="1"/>
</dbReference>
<dbReference type="GO" id="GO:0016740">
    <property type="term" value="F:transferase activity"/>
    <property type="evidence" value="ECO:0007669"/>
    <property type="project" value="UniProtKB-KW"/>
</dbReference>
<dbReference type="EMBL" id="AAOE01000010">
    <property type="protein sequence ID" value="EAR09462.1"/>
    <property type="molecule type" value="Genomic_DNA"/>
</dbReference>
<reference evidence="1 2" key="1">
    <citation type="submission" date="2006-02" db="EMBL/GenBank/DDBJ databases">
        <authorList>
            <person name="Pinhassi J."/>
            <person name="Pedros-Alio C."/>
            <person name="Ferriera S."/>
            <person name="Johnson J."/>
            <person name="Kravitz S."/>
            <person name="Halpern A."/>
            <person name="Remington K."/>
            <person name="Beeson K."/>
            <person name="Tran B."/>
            <person name="Rogers Y.-H."/>
            <person name="Friedman R."/>
            <person name="Venter J.C."/>
        </authorList>
    </citation>
    <scope>NUCLEOTIDE SEQUENCE [LARGE SCALE GENOMIC DNA]</scope>
    <source>
        <strain evidence="1 2">MED297</strain>
    </source>
</reference>
<dbReference type="STRING" id="314283.MED297_02542"/>
<dbReference type="Proteomes" id="UP000005953">
    <property type="component" value="Unassembled WGS sequence"/>
</dbReference>
<dbReference type="HOGENOM" id="CLU_107086_0_0_6"/>
<name>A4BEN5_9GAMM</name>
<dbReference type="InterPro" id="IPR011004">
    <property type="entry name" value="Trimer_LpxA-like_sf"/>
</dbReference>
<keyword evidence="2" id="KW-1185">Reference proteome</keyword>
<dbReference type="RefSeq" id="WP_008047115.1">
    <property type="nucleotide sequence ID" value="NZ_CH724153.1"/>
</dbReference>
<dbReference type="AlphaFoldDB" id="A4BEN5"/>
<evidence type="ECO:0000313" key="2">
    <source>
        <dbReference type="Proteomes" id="UP000005953"/>
    </source>
</evidence>